<dbReference type="EMBL" id="CP038017">
    <property type="protein sequence ID" value="QIV94783.1"/>
    <property type="molecule type" value="Genomic_DNA"/>
</dbReference>
<dbReference type="InterPro" id="IPR015391">
    <property type="entry name" value="SurA_N"/>
</dbReference>
<keyword evidence="1" id="KW-0732">Signal</keyword>
<dbReference type="Gene3D" id="3.10.50.40">
    <property type="match status" value="1"/>
</dbReference>
<dbReference type="SUPFAM" id="SSF109998">
    <property type="entry name" value="Triger factor/SurA peptide-binding domain-like"/>
    <property type="match status" value="1"/>
</dbReference>
<protein>
    <submittedName>
        <fullName evidence="8">Peptidylprolyl isomerase</fullName>
    </submittedName>
</protein>
<dbReference type="Pfam" id="PF09312">
    <property type="entry name" value="SurA_N"/>
    <property type="match status" value="1"/>
</dbReference>
<dbReference type="InterPro" id="IPR000297">
    <property type="entry name" value="PPIase_PpiC"/>
</dbReference>
<evidence type="ECO:0000259" key="7">
    <source>
        <dbReference type="PROSITE" id="PS50198"/>
    </source>
</evidence>
<keyword evidence="3 6" id="KW-0697">Rotamase</keyword>
<dbReference type="KEGG" id="afri:E3E15_05225"/>
<evidence type="ECO:0000313" key="9">
    <source>
        <dbReference type="Proteomes" id="UP000503320"/>
    </source>
</evidence>
<dbReference type="PROSITE" id="PS50198">
    <property type="entry name" value="PPIC_PPIASE_2"/>
    <property type="match status" value="1"/>
</dbReference>
<evidence type="ECO:0000256" key="2">
    <source>
        <dbReference type="ARBA" id="ARBA00022764"/>
    </source>
</evidence>
<keyword evidence="9" id="KW-1185">Reference proteome</keyword>
<evidence type="ECO:0000256" key="5">
    <source>
        <dbReference type="ARBA" id="ARBA00023235"/>
    </source>
</evidence>
<name>A0A6M3HU55_9GAMM</name>
<dbReference type="PANTHER" id="PTHR47637:SF1">
    <property type="entry name" value="CHAPERONE SURA"/>
    <property type="match status" value="1"/>
</dbReference>
<dbReference type="Pfam" id="PF00639">
    <property type="entry name" value="Rotamase"/>
    <property type="match status" value="1"/>
</dbReference>
<evidence type="ECO:0000313" key="8">
    <source>
        <dbReference type="EMBL" id="QIV94783.1"/>
    </source>
</evidence>
<dbReference type="InterPro" id="IPR050280">
    <property type="entry name" value="OMP_Chaperone_SurA"/>
</dbReference>
<keyword evidence="5 6" id="KW-0413">Isomerase</keyword>
<evidence type="ECO:0000256" key="1">
    <source>
        <dbReference type="ARBA" id="ARBA00022729"/>
    </source>
</evidence>
<evidence type="ECO:0000256" key="3">
    <source>
        <dbReference type="ARBA" id="ARBA00023110"/>
    </source>
</evidence>
<evidence type="ECO:0000256" key="4">
    <source>
        <dbReference type="ARBA" id="ARBA00023186"/>
    </source>
</evidence>
<reference evidence="8 9" key="1">
    <citation type="submission" date="2019-03" db="EMBL/GenBank/DDBJ databases">
        <title>Complete Genome Sequence of Allofrancisella frigidaquae Strain SYSU 10HL1970 Isolated from Water-Cooling Systems in China.</title>
        <authorList>
            <person name="Ohrman C."/>
            <person name="Uneklint I."/>
            <person name="Sjodin A."/>
        </authorList>
    </citation>
    <scope>NUCLEOTIDE SEQUENCE [LARGE SCALE GENOMIC DNA]</scope>
    <source>
        <strain evidence="8 9">SYSU 10HL1970</strain>
    </source>
</reference>
<dbReference type="PANTHER" id="PTHR47637">
    <property type="entry name" value="CHAPERONE SURA"/>
    <property type="match status" value="1"/>
</dbReference>
<organism evidence="8 9">
    <name type="scientific">Allofrancisella frigidaquae</name>
    <dbReference type="NCBI Taxonomy" id="1085644"/>
    <lineage>
        <taxon>Bacteria</taxon>
        <taxon>Pseudomonadati</taxon>
        <taxon>Pseudomonadota</taxon>
        <taxon>Gammaproteobacteria</taxon>
        <taxon>Thiotrichales</taxon>
        <taxon>Francisellaceae</taxon>
        <taxon>Allofrancisella</taxon>
    </lineage>
</organism>
<dbReference type="InterPro" id="IPR027304">
    <property type="entry name" value="Trigger_fact/SurA_dom_sf"/>
</dbReference>
<feature type="domain" description="PpiC" evidence="7">
    <location>
        <begin position="212"/>
        <end position="313"/>
    </location>
</feature>
<dbReference type="AlphaFoldDB" id="A0A6M3HU55"/>
<dbReference type="SUPFAM" id="SSF54534">
    <property type="entry name" value="FKBP-like"/>
    <property type="match status" value="2"/>
</dbReference>
<evidence type="ECO:0000256" key="6">
    <source>
        <dbReference type="PROSITE-ProRule" id="PRU00278"/>
    </source>
</evidence>
<dbReference type="InterPro" id="IPR046357">
    <property type="entry name" value="PPIase_dom_sf"/>
</dbReference>
<sequence>MGRRKIMIKKLLISISFLSIFFYNGYADIASNLFQNSFNSSFGNNNETSTTSSQDSNKKNLVNKTIAIVNNKPITSLELNQEVQKLQASNPQITQFNPDDLAIKRRALQDLISQSVLIQLAEQNNITISEQQLNSAIQEVATKNNMSIDSLKLNLEASGMSFSKYKDKIREQLMVSQLQQQAIAQQVYVSPEEIQKYIKKHQKEFDRQMSPIKTYSLKNLIIALPESKKAKKDKLDLLKKLAMAVNNGDISFSDVVEQFSEAPNASIGGIVSHPLKFDAIPSIYKTRVKKLKQNQVSKPFIVNNTIQMVYIDKIDVQAPLLGKEITKYYVYGIVIKAVGSMTENGAKSSLDRAFVALSSGEDFTKVAEKFNQDYDHADGKFGWVSTLDSPPSLPPAAFAKLQTLKEDEFSDVFQADSKTWMIIKYTKTKKYNAAEELKEQKALEAIFSEKAQQIYKTWLTSMKDDAYIEILESDLQTPELY</sequence>
<keyword evidence="2" id="KW-0574">Periplasm</keyword>
<accession>A0A6M3HU55</accession>
<gene>
    <name evidence="8" type="ORF">E3E15_05225</name>
</gene>
<dbReference type="GO" id="GO:0003755">
    <property type="term" value="F:peptidyl-prolyl cis-trans isomerase activity"/>
    <property type="evidence" value="ECO:0007669"/>
    <property type="project" value="UniProtKB-KW"/>
</dbReference>
<keyword evidence="4" id="KW-0143">Chaperone</keyword>
<proteinExistence type="predicted"/>
<dbReference type="Proteomes" id="UP000503320">
    <property type="component" value="Chromosome"/>
</dbReference>
<dbReference type="Gene3D" id="1.10.4030.10">
    <property type="entry name" value="Porin chaperone SurA, peptide-binding domain"/>
    <property type="match status" value="1"/>
</dbReference>